<dbReference type="EMBL" id="BAABLD010000008">
    <property type="protein sequence ID" value="GAA5166327.1"/>
    <property type="molecule type" value="Genomic_DNA"/>
</dbReference>
<sequence length="767" mass="83081">MADTPFHLFGIRHHGPGCARSLLRALEALQPDCLLVEGPPDGEEMLPLLGDPGLVPPVALLIYNPEDSREAAFYPFAAFSPEWNALHFAQAKGIPARFIDLPMTHQFALSRPPEEAEAAPDDAQAQALESGAETVAAEEAGTEVDEGYAGDPLDWLGRAAGYGDGESWWNHMVEERGDSLELFAAIREAMTTVRNEASARPQSEKAQHREALREAHMRKCLRQAQKEGFQRIAVVCGAWHVPALAEMPAAKADNELLKALPKTKVAATWVPWSYRNLSFASGYGAGVMSPGWYEHLWNAPAEQRATSWLARAAALFRDEGLDCSSAHIIEAVRLADALAALRERPQPGLDELSEALRTTVCMGDDAPMQLIAQRLIVGERLGSTPENAPAVPLQRDLAQQQKSLRLKPEATQKTLDLDLRQPNDLARSHLLHRLALLGIQWGSVTQAGRSAKGSFHEVWHLSWEPELAIAVINASRWGNTVEEAASARAIDKARSAEALPELSELVNQVLLADLQSAIAPVTQALEDLAAVSSDVLQLLAAIPPLANVARYGNVRQTDAGMVAHLLASLVPRAAIGLPGACASLDDEAAASMRDAIVATQQALRLMGDADLQQDWQLALKRLATLGSCHGLVCGLAARLLFDDQQEDIEATAQRMSQALSAGNDPGPAAAWLEGFLNRSGMVLLHDDQLWALVDDWLSGLSGDHFLRELPLLRRAFAAFNVPERRQLGERAGRPTGVVAAKPVAADWDMPRAERALPLLRQLLGVAE</sequence>
<dbReference type="InterPro" id="IPR050458">
    <property type="entry name" value="LolB"/>
</dbReference>
<keyword evidence="2" id="KW-1185">Reference proteome</keyword>
<name>A0ABP9QRF9_9RHOO</name>
<evidence type="ECO:0000313" key="1">
    <source>
        <dbReference type="EMBL" id="GAA5166327.1"/>
    </source>
</evidence>
<dbReference type="PANTHER" id="PTHR30634:SF14">
    <property type="match status" value="1"/>
</dbReference>
<dbReference type="InterPro" id="IPR043737">
    <property type="entry name" value="DUF5682"/>
</dbReference>
<evidence type="ECO:0000313" key="2">
    <source>
        <dbReference type="Proteomes" id="UP001500547"/>
    </source>
</evidence>
<gene>
    <name evidence="1" type="ORF">GCM10025770_23280</name>
</gene>
<comment type="caution">
    <text evidence="1">The sequence shown here is derived from an EMBL/GenBank/DDBJ whole genome shotgun (WGS) entry which is preliminary data.</text>
</comment>
<dbReference type="Pfam" id="PF18934">
    <property type="entry name" value="DUF5682"/>
    <property type="match status" value="1"/>
</dbReference>
<dbReference type="RefSeq" id="WP_345533131.1">
    <property type="nucleotide sequence ID" value="NZ_BAABLD010000008.1"/>
</dbReference>
<reference evidence="2" key="1">
    <citation type="journal article" date="2019" name="Int. J. Syst. Evol. Microbiol.">
        <title>The Global Catalogue of Microorganisms (GCM) 10K type strain sequencing project: providing services to taxonomists for standard genome sequencing and annotation.</title>
        <authorList>
            <consortium name="The Broad Institute Genomics Platform"/>
            <consortium name="The Broad Institute Genome Sequencing Center for Infectious Disease"/>
            <person name="Wu L."/>
            <person name="Ma J."/>
        </authorList>
    </citation>
    <scope>NUCLEOTIDE SEQUENCE [LARGE SCALE GENOMIC DNA]</scope>
    <source>
        <strain evidence="2">JCM 18715</strain>
    </source>
</reference>
<protein>
    <submittedName>
        <fullName evidence="1">DUF5682 family protein</fullName>
    </submittedName>
</protein>
<dbReference type="PANTHER" id="PTHR30634">
    <property type="entry name" value="OUTER MEMBRANE LOLAB LIPOPROTEIN INSERTION APPARATUS"/>
    <property type="match status" value="1"/>
</dbReference>
<dbReference type="Proteomes" id="UP001500547">
    <property type="component" value="Unassembled WGS sequence"/>
</dbReference>
<accession>A0ABP9QRF9</accession>
<proteinExistence type="predicted"/>
<organism evidence="1 2">
    <name type="scientific">Viridibacterium curvum</name>
    <dbReference type="NCBI Taxonomy" id="1101404"/>
    <lineage>
        <taxon>Bacteria</taxon>
        <taxon>Pseudomonadati</taxon>
        <taxon>Pseudomonadota</taxon>
        <taxon>Betaproteobacteria</taxon>
        <taxon>Rhodocyclales</taxon>
        <taxon>Rhodocyclaceae</taxon>
        <taxon>Viridibacterium</taxon>
    </lineage>
</organism>